<dbReference type="OMA" id="RCNGKAR"/>
<accession>A0A4U6UD34</accession>
<proteinExistence type="predicted"/>
<name>A0A4U6UD34_SETVI</name>
<gene>
    <name evidence="2" type="ORF">SEVIR_6G238600v2</name>
</gene>
<dbReference type="AlphaFoldDB" id="A0A4U6UD34"/>
<dbReference type="PANTHER" id="PTHR34120">
    <property type="entry name" value="EXPRESSED PROTEIN"/>
    <property type="match status" value="1"/>
</dbReference>
<evidence type="ECO:0000256" key="1">
    <source>
        <dbReference type="SAM" id="MobiDB-lite"/>
    </source>
</evidence>
<dbReference type="Proteomes" id="UP000298652">
    <property type="component" value="Chromosome 6"/>
</dbReference>
<keyword evidence="3" id="KW-1185">Reference proteome</keyword>
<feature type="region of interest" description="Disordered" evidence="1">
    <location>
        <begin position="76"/>
        <end position="195"/>
    </location>
</feature>
<organism evidence="2 3">
    <name type="scientific">Setaria viridis</name>
    <name type="common">Green bristlegrass</name>
    <name type="synonym">Setaria italica subsp. viridis</name>
    <dbReference type="NCBI Taxonomy" id="4556"/>
    <lineage>
        <taxon>Eukaryota</taxon>
        <taxon>Viridiplantae</taxon>
        <taxon>Streptophyta</taxon>
        <taxon>Embryophyta</taxon>
        <taxon>Tracheophyta</taxon>
        <taxon>Spermatophyta</taxon>
        <taxon>Magnoliopsida</taxon>
        <taxon>Liliopsida</taxon>
        <taxon>Poales</taxon>
        <taxon>Poaceae</taxon>
        <taxon>PACMAD clade</taxon>
        <taxon>Panicoideae</taxon>
        <taxon>Panicodae</taxon>
        <taxon>Paniceae</taxon>
        <taxon>Cenchrinae</taxon>
        <taxon>Setaria</taxon>
    </lineage>
</organism>
<dbReference type="Gramene" id="TKW11539">
    <property type="protein sequence ID" value="TKW11539"/>
    <property type="gene ID" value="SEVIR_6G238600v2"/>
</dbReference>
<reference evidence="2" key="1">
    <citation type="submission" date="2019-03" db="EMBL/GenBank/DDBJ databases">
        <title>WGS assembly of Setaria viridis.</title>
        <authorList>
            <person name="Huang P."/>
            <person name="Jenkins J."/>
            <person name="Grimwood J."/>
            <person name="Barry K."/>
            <person name="Healey A."/>
            <person name="Mamidi S."/>
            <person name="Sreedasyam A."/>
            <person name="Shu S."/>
            <person name="Feldman M."/>
            <person name="Wu J."/>
            <person name="Yu Y."/>
            <person name="Chen C."/>
            <person name="Johnson J."/>
            <person name="Rokhsar D."/>
            <person name="Baxter I."/>
            <person name="Schmutz J."/>
            <person name="Brutnell T."/>
            <person name="Kellogg E."/>
        </authorList>
    </citation>
    <scope>NUCLEOTIDE SEQUENCE [LARGE SCALE GENOMIC DNA]</scope>
</reference>
<evidence type="ECO:0000313" key="3">
    <source>
        <dbReference type="Proteomes" id="UP000298652"/>
    </source>
</evidence>
<feature type="region of interest" description="Disordered" evidence="1">
    <location>
        <begin position="219"/>
        <end position="238"/>
    </location>
</feature>
<evidence type="ECO:0000313" key="2">
    <source>
        <dbReference type="EMBL" id="TKW11539.1"/>
    </source>
</evidence>
<protein>
    <submittedName>
        <fullName evidence="2">Uncharacterized protein</fullName>
    </submittedName>
</protein>
<dbReference type="PANTHER" id="PTHR34120:SF23">
    <property type="entry name" value="EXPRESSED PROTEIN"/>
    <property type="match status" value="1"/>
</dbReference>
<feature type="region of interest" description="Disordered" evidence="1">
    <location>
        <begin position="16"/>
        <end position="49"/>
    </location>
</feature>
<dbReference type="EMBL" id="CM016557">
    <property type="protein sequence ID" value="TKW11539.1"/>
    <property type="molecule type" value="Genomic_DNA"/>
</dbReference>
<feature type="compositionally biased region" description="Acidic residues" evidence="1">
    <location>
        <begin position="176"/>
        <end position="186"/>
    </location>
</feature>
<sequence>MGDDIAWSEINGVYDRDDSLKENTNPKCLLKNHPHHNNGSSQRFSGNLKPTAAPIIGLSGKLGGARRQHHYPPAIFPKKAKTGGGGRAPKAAVPEPGSPKVSCIGKVLSDRERARLGRPPRTRGSSRPPGCCGGFGFLMRRSRSRNSAVECVDQSPPPPSSLPPLAEAARRRETKEVEEEEDDDEVPAVAVPGLGGMRRFASGRRAAGWAAEMEDDGRVARSGDGATQFLPCGPTLDV</sequence>